<dbReference type="Gene3D" id="1.10.10.60">
    <property type="entry name" value="Homeodomain-like"/>
    <property type="match status" value="2"/>
</dbReference>
<dbReference type="Proteomes" id="UP000265864">
    <property type="component" value="Chromosome"/>
</dbReference>
<dbReference type="SMART" id="SM00342">
    <property type="entry name" value="HTH_ARAC"/>
    <property type="match status" value="1"/>
</dbReference>
<dbReference type="PROSITE" id="PS01124">
    <property type="entry name" value="HTH_ARAC_FAMILY_2"/>
    <property type="match status" value="1"/>
</dbReference>
<keyword evidence="7" id="KW-1185">Reference proteome</keyword>
<evidence type="ECO:0000313" key="5">
    <source>
        <dbReference type="EMBL" id="AJJ34830.1"/>
    </source>
</evidence>
<dbReference type="EMBL" id="CP009997">
    <property type="protein sequence ID" value="AJJ34830.1"/>
    <property type="molecule type" value="Genomic_DNA"/>
</dbReference>
<dbReference type="InterPro" id="IPR018060">
    <property type="entry name" value="HTH_AraC"/>
</dbReference>
<accession>A0A8D4N242</accession>
<name>A0A8D4N242_9GAMM</name>
<evidence type="ECO:0000313" key="6">
    <source>
        <dbReference type="EMBL" id="AYD44343.1"/>
    </source>
</evidence>
<evidence type="ECO:0000313" key="8">
    <source>
        <dbReference type="Proteomes" id="UP000265864"/>
    </source>
</evidence>
<evidence type="ECO:0000313" key="7">
    <source>
        <dbReference type="Proteomes" id="UP000031883"/>
    </source>
</evidence>
<dbReference type="InterPro" id="IPR002818">
    <property type="entry name" value="DJ-1/PfpI"/>
</dbReference>
<gene>
    <name evidence="5" type="ORF">CH54_128</name>
    <name evidence="6" type="ORF">DXZ79_11975</name>
</gene>
<keyword evidence="1" id="KW-0805">Transcription regulation</keyword>
<dbReference type="Pfam" id="PF01965">
    <property type="entry name" value="DJ-1_PfpI"/>
    <property type="match status" value="1"/>
</dbReference>
<dbReference type="InterPro" id="IPR018062">
    <property type="entry name" value="HTH_AraC-typ_CS"/>
</dbReference>
<dbReference type="EMBL" id="CP032482">
    <property type="protein sequence ID" value="AYD44343.1"/>
    <property type="molecule type" value="Genomic_DNA"/>
</dbReference>
<sequence length="325" mass="36388">MHTFLIIIPNGGMLFEAIGVTDILMHANRLRTTDTPNPPYQVTVATTQPHRVVNGISGLNLLADQRLSDLDPTLSRNTIMVTGKGLTEDESSNVVSWLKLAEPHAERIVSICGGALLLAKAGLLDGRHATTHWRLLDTLQTQYPRIMVERGPLYVQDGMVWTSGGVSSGFDLTLALVEDDQGFNIAREIAQDLVMFLRRPGGQIQFSRYLLNQANDGVIRDLQAWLPNNLTHNLSVENLAERAAMSPRNFTRVFTRETGLTPAKYIEEVRLNAARQHLEQTTNSIEQIAVVTGFGRGLNLRRVFERNLQLTPTEYREHFHSRKMA</sequence>
<protein>
    <submittedName>
        <fullName evidence="5">Helix-turn-helix domain protein</fullName>
    </submittedName>
    <submittedName>
        <fullName evidence="6">Helix-turn-helix domain-containing protein</fullName>
    </submittedName>
</protein>
<proteinExistence type="predicted"/>
<dbReference type="InterPro" id="IPR009057">
    <property type="entry name" value="Homeodomain-like_sf"/>
</dbReference>
<evidence type="ECO:0000256" key="1">
    <source>
        <dbReference type="ARBA" id="ARBA00023015"/>
    </source>
</evidence>
<dbReference type="Pfam" id="PF12833">
    <property type="entry name" value="HTH_18"/>
    <property type="match status" value="1"/>
</dbReference>
<reference evidence="5 7" key="1">
    <citation type="journal article" date="2015" name="Genome Announc.">
        <title>Thirty-Two Complete Genome Assemblies of Nine Yersinia Species, Including Y. pestis, Y. pseudotuberculosis, and Y. enterocolitica.</title>
        <authorList>
            <person name="Johnson S.L."/>
            <person name="Daligault H.E."/>
            <person name="Davenport K.W."/>
            <person name="Jaissle J."/>
            <person name="Frey K.G."/>
            <person name="Ladner J.T."/>
            <person name="Broomall S.M."/>
            <person name="Bishop-Lilly K.A."/>
            <person name="Bruce D.C."/>
            <person name="Coyne S.R."/>
            <person name="Gibbons H.S."/>
            <person name="Lo C.C."/>
            <person name="Munk A.C."/>
            <person name="Rosenzweig C.N."/>
            <person name="Koroleva G.I."/>
            <person name="Palacios G.F."/>
            <person name="Redden C.L."/>
            <person name="Xu Y."/>
            <person name="Minogue T.D."/>
            <person name="Chain P.S."/>
        </authorList>
    </citation>
    <scope>NUCLEOTIDE SEQUENCE [LARGE SCALE GENOMIC DNA]</scope>
    <source>
        <strain evidence="5 7">Y231</strain>
    </source>
</reference>
<dbReference type="PANTHER" id="PTHR43130">
    <property type="entry name" value="ARAC-FAMILY TRANSCRIPTIONAL REGULATOR"/>
    <property type="match status" value="1"/>
</dbReference>
<dbReference type="GO" id="GO:0043565">
    <property type="term" value="F:sequence-specific DNA binding"/>
    <property type="evidence" value="ECO:0007669"/>
    <property type="project" value="InterPro"/>
</dbReference>
<dbReference type="InterPro" id="IPR029062">
    <property type="entry name" value="Class_I_gatase-like"/>
</dbReference>
<evidence type="ECO:0000259" key="4">
    <source>
        <dbReference type="PROSITE" id="PS01124"/>
    </source>
</evidence>
<dbReference type="PROSITE" id="PS00041">
    <property type="entry name" value="HTH_ARAC_FAMILY_1"/>
    <property type="match status" value="1"/>
</dbReference>
<dbReference type="Proteomes" id="UP000031883">
    <property type="component" value="Chromosome"/>
</dbReference>
<evidence type="ECO:0000256" key="3">
    <source>
        <dbReference type="ARBA" id="ARBA00023163"/>
    </source>
</evidence>
<organism evidence="6 8">
    <name type="scientific">Yersinia rochesterensis</name>
    <dbReference type="NCBI Taxonomy" id="1604335"/>
    <lineage>
        <taxon>Bacteria</taxon>
        <taxon>Pseudomonadati</taxon>
        <taxon>Pseudomonadota</taxon>
        <taxon>Gammaproteobacteria</taxon>
        <taxon>Enterobacterales</taxon>
        <taxon>Yersiniaceae</taxon>
        <taxon>Yersinia</taxon>
    </lineage>
</organism>
<keyword evidence="2" id="KW-0238">DNA-binding</keyword>
<dbReference type="InterPro" id="IPR052158">
    <property type="entry name" value="INH-QAR"/>
</dbReference>
<evidence type="ECO:0000256" key="2">
    <source>
        <dbReference type="ARBA" id="ARBA00023125"/>
    </source>
</evidence>
<dbReference type="GO" id="GO:0003700">
    <property type="term" value="F:DNA-binding transcription factor activity"/>
    <property type="evidence" value="ECO:0007669"/>
    <property type="project" value="InterPro"/>
</dbReference>
<reference evidence="6 8" key="2">
    <citation type="submission" date="2018-09" db="EMBL/GenBank/DDBJ databases">
        <title>Yersinia kristensenii subsp. rochesterensis subsp. nov., Isolated from Human Feces.</title>
        <authorList>
            <person name="Cunningham S.A."/>
            <person name="Jeraldo P."/>
            <person name="Patel R."/>
        </authorList>
    </citation>
    <scope>NUCLEOTIDE SEQUENCE [LARGE SCALE GENOMIC DNA]</scope>
    <source>
        <strain evidence="6 8">ATCC BAA-2637</strain>
    </source>
</reference>
<dbReference type="Gene3D" id="3.40.50.880">
    <property type="match status" value="1"/>
</dbReference>
<dbReference type="SUPFAM" id="SSF46689">
    <property type="entry name" value="Homeodomain-like"/>
    <property type="match status" value="2"/>
</dbReference>
<dbReference type="PANTHER" id="PTHR43130:SF3">
    <property type="entry name" value="HTH-TYPE TRANSCRIPTIONAL REGULATOR RV1931C"/>
    <property type="match status" value="1"/>
</dbReference>
<dbReference type="AlphaFoldDB" id="A0A8D4N242"/>
<dbReference type="GeneID" id="82551475"/>
<feature type="domain" description="HTH araC/xylS-type" evidence="4">
    <location>
        <begin position="220"/>
        <end position="318"/>
    </location>
</feature>
<dbReference type="SUPFAM" id="SSF52317">
    <property type="entry name" value="Class I glutamine amidotransferase-like"/>
    <property type="match status" value="1"/>
</dbReference>
<keyword evidence="3" id="KW-0804">Transcription</keyword>
<dbReference type="RefSeq" id="WP_038632346.1">
    <property type="nucleotide sequence ID" value="NZ_CABHXS010000084.1"/>
</dbReference>